<name>A0A916TCQ8_9HYPH</name>
<dbReference type="Proteomes" id="UP000605148">
    <property type="component" value="Unassembled WGS sequence"/>
</dbReference>
<dbReference type="PANTHER" id="PTHR39176">
    <property type="entry name" value="PERIPLASMIC PROTEIN-RELATED"/>
    <property type="match status" value="1"/>
</dbReference>
<sequence>MSKASTAGWIIVFGVTVFAAVGGARGQGDVDCKDPQTQLDMTICASRDWQDADAELNAAYKAAMIEMQQTDSALPDALKGAADTLRAAQRDWIPFRDKACAAYGFLARGGTMEPMLVANCKTDLTRQRTKQLQELAKGLGN</sequence>
<gene>
    <name evidence="2" type="ORF">GCM10011316_09980</name>
</gene>
<dbReference type="InterPro" id="IPR009739">
    <property type="entry name" value="LprI-like_N"/>
</dbReference>
<evidence type="ECO:0000313" key="2">
    <source>
        <dbReference type="EMBL" id="GGB39942.1"/>
    </source>
</evidence>
<dbReference type="Pfam" id="PF07007">
    <property type="entry name" value="LprI"/>
    <property type="match status" value="1"/>
</dbReference>
<dbReference type="Gene3D" id="1.20.1270.180">
    <property type="match status" value="1"/>
</dbReference>
<accession>A0A916TCQ8</accession>
<dbReference type="RefSeq" id="WP_150494935.1">
    <property type="nucleotide sequence ID" value="NZ_BMFA01000002.1"/>
</dbReference>
<evidence type="ECO:0000259" key="1">
    <source>
        <dbReference type="Pfam" id="PF07007"/>
    </source>
</evidence>
<reference evidence="2" key="2">
    <citation type="submission" date="2020-09" db="EMBL/GenBank/DDBJ databases">
        <authorList>
            <person name="Sun Q."/>
            <person name="Zhou Y."/>
        </authorList>
    </citation>
    <scope>NUCLEOTIDE SEQUENCE</scope>
    <source>
        <strain evidence="2">CGMCC 1.12426</strain>
    </source>
</reference>
<dbReference type="PANTHER" id="PTHR39176:SF1">
    <property type="entry name" value="PERIPLASMIC PROTEIN"/>
    <property type="match status" value="1"/>
</dbReference>
<reference evidence="2" key="1">
    <citation type="journal article" date="2014" name="Int. J. Syst. Evol. Microbiol.">
        <title>Complete genome sequence of Corynebacterium casei LMG S-19264T (=DSM 44701T), isolated from a smear-ripened cheese.</title>
        <authorList>
            <consortium name="US DOE Joint Genome Institute (JGI-PGF)"/>
            <person name="Walter F."/>
            <person name="Albersmeier A."/>
            <person name="Kalinowski J."/>
            <person name="Ruckert C."/>
        </authorList>
    </citation>
    <scope>NUCLEOTIDE SEQUENCE</scope>
    <source>
        <strain evidence="2">CGMCC 1.12426</strain>
    </source>
</reference>
<dbReference type="EMBL" id="BMFA01000002">
    <property type="protein sequence ID" value="GGB39942.1"/>
    <property type="molecule type" value="Genomic_DNA"/>
</dbReference>
<comment type="caution">
    <text evidence="2">The sequence shown here is derived from an EMBL/GenBank/DDBJ whole genome shotgun (WGS) entry which is preliminary data.</text>
</comment>
<evidence type="ECO:0000313" key="3">
    <source>
        <dbReference type="Proteomes" id="UP000605148"/>
    </source>
</evidence>
<keyword evidence="3" id="KW-1185">Reference proteome</keyword>
<dbReference type="AlphaFoldDB" id="A0A916TCQ8"/>
<proteinExistence type="predicted"/>
<protein>
    <recommendedName>
        <fullName evidence="1">Lysozyme inhibitor LprI-like N-terminal domain-containing protein</fullName>
    </recommendedName>
</protein>
<dbReference type="OrthoDB" id="7340239at2"/>
<feature type="domain" description="Lysozyme inhibitor LprI-like N-terminal" evidence="1">
    <location>
        <begin position="32"/>
        <end position="132"/>
    </location>
</feature>
<organism evidence="2 3">
    <name type="scientific">Roseibium aquae</name>
    <dbReference type="NCBI Taxonomy" id="1323746"/>
    <lineage>
        <taxon>Bacteria</taxon>
        <taxon>Pseudomonadati</taxon>
        <taxon>Pseudomonadota</taxon>
        <taxon>Alphaproteobacteria</taxon>
        <taxon>Hyphomicrobiales</taxon>
        <taxon>Stappiaceae</taxon>
        <taxon>Roseibium</taxon>
    </lineage>
</organism>